<keyword evidence="3" id="KW-1185">Reference proteome</keyword>
<reference evidence="2 3" key="1">
    <citation type="submission" date="2015-04" db="EMBL/GenBank/DDBJ databases">
        <authorList>
            <person name="Syromyatnikov M.Y."/>
            <person name="Popov V.N."/>
        </authorList>
    </citation>
    <scope>NUCLEOTIDE SEQUENCE [LARGE SCALE GENOMIC DNA]</scope>
</reference>
<evidence type="ECO:0000256" key="1">
    <source>
        <dbReference type="SAM" id="SignalP"/>
    </source>
</evidence>
<accession>A0A1J1IAZ3</accession>
<protein>
    <submittedName>
        <fullName evidence="2">CLUMA_CG009068, isoform A</fullName>
    </submittedName>
</protein>
<name>A0A1J1IAZ3_9DIPT</name>
<gene>
    <name evidence="2" type="ORF">CLUMA_CG009068</name>
</gene>
<dbReference type="Proteomes" id="UP000183832">
    <property type="component" value="Unassembled WGS sequence"/>
</dbReference>
<dbReference type="AlphaFoldDB" id="A0A1J1IAZ3"/>
<feature type="chain" id="PRO_5011955601" evidence="1">
    <location>
        <begin position="22"/>
        <end position="147"/>
    </location>
</feature>
<sequence length="147" mass="16560">MKFKLAYIILFLSIVLPTVLGKKSSKCGIIADKCMLLSTGKIFWPSNWDKNCSSIPICPAGYRLHKEKLGDIRACCCLLTKIVECPDCEMPKNKNVTFEKWVKLHLDKNGPQDGKCSDGKMKRIFFADADQLDKCCCESKDSPFISQ</sequence>
<proteinExistence type="predicted"/>
<organism evidence="2 3">
    <name type="scientific">Clunio marinus</name>
    <dbReference type="NCBI Taxonomy" id="568069"/>
    <lineage>
        <taxon>Eukaryota</taxon>
        <taxon>Metazoa</taxon>
        <taxon>Ecdysozoa</taxon>
        <taxon>Arthropoda</taxon>
        <taxon>Hexapoda</taxon>
        <taxon>Insecta</taxon>
        <taxon>Pterygota</taxon>
        <taxon>Neoptera</taxon>
        <taxon>Endopterygota</taxon>
        <taxon>Diptera</taxon>
        <taxon>Nematocera</taxon>
        <taxon>Chironomoidea</taxon>
        <taxon>Chironomidae</taxon>
        <taxon>Clunio</taxon>
    </lineage>
</organism>
<evidence type="ECO:0000313" key="2">
    <source>
        <dbReference type="EMBL" id="CRK95609.1"/>
    </source>
</evidence>
<feature type="signal peptide" evidence="1">
    <location>
        <begin position="1"/>
        <end position="21"/>
    </location>
</feature>
<evidence type="ECO:0000313" key="3">
    <source>
        <dbReference type="Proteomes" id="UP000183832"/>
    </source>
</evidence>
<dbReference type="EMBL" id="CVRI01000042">
    <property type="protein sequence ID" value="CRK95609.1"/>
    <property type="molecule type" value="Genomic_DNA"/>
</dbReference>
<keyword evidence="1" id="KW-0732">Signal</keyword>